<sequence>MLPHYLQAPHIHMYLLRAPILNVYVPVVFIQILT</sequence>
<reference evidence="2" key="2">
    <citation type="journal article" date="2015" name="Data Brief">
        <title>Shoot transcriptome of the giant reed, Arundo donax.</title>
        <authorList>
            <person name="Barrero R.A."/>
            <person name="Guerrero F.D."/>
            <person name="Moolhuijzen P."/>
            <person name="Goolsby J.A."/>
            <person name="Tidwell J."/>
            <person name="Bellgard S.E."/>
            <person name="Bellgard M.I."/>
        </authorList>
    </citation>
    <scope>NUCLEOTIDE SEQUENCE</scope>
    <source>
        <tissue evidence="2">Shoot tissue taken approximately 20 cm above the soil surface</tissue>
    </source>
</reference>
<reference evidence="2" key="1">
    <citation type="submission" date="2014-09" db="EMBL/GenBank/DDBJ databases">
        <authorList>
            <person name="Magalhaes I.L.F."/>
            <person name="Oliveira U."/>
            <person name="Santos F.R."/>
            <person name="Vidigal T.H.D.A."/>
            <person name="Brescovit A.D."/>
            <person name="Santos A.J."/>
        </authorList>
    </citation>
    <scope>NUCLEOTIDE SEQUENCE</scope>
    <source>
        <tissue evidence="2">Shoot tissue taken approximately 20 cm above the soil surface</tissue>
    </source>
</reference>
<keyword evidence="1" id="KW-0812">Transmembrane</keyword>
<feature type="transmembrane region" description="Helical" evidence="1">
    <location>
        <begin position="12"/>
        <end position="33"/>
    </location>
</feature>
<dbReference type="EMBL" id="GBRH01186834">
    <property type="protein sequence ID" value="JAE11062.1"/>
    <property type="molecule type" value="Transcribed_RNA"/>
</dbReference>
<keyword evidence="1" id="KW-1133">Transmembrane helix</keyword>
<protein>
    <submittedName>
        <fullName evidence="2">Uncharacterized protein</fullName>
    </submittedName>
</protein>
<evidence type="ECO:0000313" key="2">
    <source>
        <dbReference type="EMBL" id="JAE11062.1"/>
    </source>
</evidence>
<keyword evidence="1" id="KW-0472">Membrane</keyword>
<name>A0A0A9FFG3_ARUDO</name>
<evidence type="ECO:0000256" key="1">
    <source>
        <dbReference type="SAM" id="Phobius"/>
    </source>
</evidence>
<dbReference type="AlphaFoldDB" id="A0A0A9FFG3"/>
<accession>A0A0A9FFG3</accession>
<organism evidence="2">
    <name type="scientific">Arundo donax</name>
    <name type="common">Giant reed</name>
    <name type="synonym">Donax arundinaceus</name>
    <dbReference type="NCBI Taxonomy" id="35708"/>
    <lineage>
        <taxon>Eukaryota</taxon>
        <taxon>Viridiplantae</taxon>
        <taxon>Streptophyta</taxon>
        <taxon>Embryophyta</taxon>
        <taxon>Tracheophyta</taxon>
        <taxon>Spermatophyta</taxon>
        <taxon>Magnoliopsida</taxon>
        <taxon>Liliopsida</taxon>
        <taxon>Poales</taxon>
        <taxon>Poaceae</taxon>
        <taxon>PACMAD clade</taxon>
        <taxon>Arundinoideae</taxon>
        <taxon>Arundineae</taxon>
        <taxon>Arundo</taxon>
    </lineage>
</organism>
<proteinExistence type="predicted"/>